<reference evidence="1 2" key="1">
    <citation type="journal article" date="2005" name="Proc. Natl. Acad. Sci. U.S.A.">
        <title>The complete genomes and proteomes of 27 Staphylococcus aureus bacteriophages.</title>
        <authorList>
            <person name="Kwan T."/>
            <person name="Liu J."/>
            <person name="Dubow M."/>
            <person name="Gros P."/>
            <person name="Pelletier J."/>
        </authorList>
    </citation>
    <scope>NUCLEOTIDE SEQUENCE</scope>
</reference>
<name>Q4ZDT4_9CAUD</name>
<keyword evidence="2" id="KW-1185">Reference proteome</keyword>
<protein>
    <submittedName>
        <fullName evidence="1">ORF103</fullName>
    </submittedName>
</protein>
<accession>Q4ZDT4</accession>
<dbReference type="EMBL" id="AY954951">
    <property type="protein sequence ID" value="AAX90825.1"/>
    <property type="molecule type" value="Genomic_DNA"/>
</dbReference>
<evidence type="ECO:0000313" key="2">
    <source>
        <dbReference type="Proteomes" id="UP000000981"/>
    </source>
</evidence>
<dbReference type="Proteomes" id="UP000000981">
    <property type="component" value="Segment"/>
</dbReference>
<evidence type="ECO:0000313" key="1">
    <source>
        <dbReference type="EMBL" id="AAX90825.1"/>
    </source>
</evidence>
<proteinExistence type="predicted"/>
<organism evidence="1 2">
    <name type="scientific">Staphylococcus phage 69</name>
    <dbReference type="NCBI Taxonomy" id="2908097"/>
    <lineage>
        <taxon>Viruses</taxon>
        <taxon>Duplodnaviria</taxon>
        <taxon>Heunggongvirae</taxon>
        <taxon>Uroviricota</taxon>
        <taxon>Caudoviricetes</taxon>
        <taxon>Azeredovirinae</taxon>
        <taxon>Dubowvirus</taxon>
        <taxon>Dubowvirus dv69</taxon>
    </lineage>
</organism>
<sequence>MLRYLYTSFDLRHTNSLLCMVPLQCLHVLPNHQSKHPSRLVVVQSLLYF</sequence>